<dbReference type="PROSITE" id="PS51257">
    <property type="entry name" value="PROKAR_LIPOPROTEIN"/>
    <property type="match status" value="1"/>
</dbReference>
<gene>
    <name evidence="11" type="ORF">EDD54_0323</name>
</gene>
<evidence type="ECO:0000256" key="7">
    <source>
        <dbReference type="ARBA" id="ARBA00023136"/>
    </source>
</evidence>
<organism evidence="11 12">
    <name type="scientific">Oharaeibacter diazotrophicus</name>
    <dbReference type="NCBI Taxonomy" id="1920512"/>
    <lineage>
        <taxon>Bacteria</taxon>
        <taxon>Pseudomonadati</taxon>
        <taxon>Pseudomonadota</taxon>
        <taxon>Alphaproteobacteria</taxon>
        <taxon>Hyphomicrobiales</taxon>
        <taxon>Pleomorphomonadaceae</taxon>
        <taxon>Oharaeibacter</taxon>
    </lineage>
</organism>
<name>A0A4V3CWH9_9HYPH</name>
<evidence type="ECO:0000256" key="3">
    <source>
        <dbReference type="ARBA" id="ARBA00022475"/>
    </source>
</evidence>
<dbReference type="InterPro" id="IPR001851">
    <property type="entry name" value="ABC_transp_permease"/>
</dbReference>
<keyword evidence="12" id="KW-1185">Reference proteome</keyword>
<accession>A0A4V3CWH9</accession>
<proteinExistence type="inferred from homology"/>
<keyword evidence="6 9" id="KW-1133">Transmembrane helix</keyword>
<comment type="subcellular location">
    <subcellularLocation>
        <location evidence="1">Cell membrane</location>
        <topology evidence="1">Multi-pass membrane protein</topology>
    </subcellularLocation>
</comment>
<keyword evidence="5" id="KW-0029">Amino-acid transport</keyword>
<dbReference type="CDD" id="cd06582">
    <property type="entry name" value="TM_PBP1_LivH_like"/>
    <property type="match status" value="1"/>
</dbReference>
<evidence type="ECO:0000256" key="2">
    <source>
        <dbReference type="ARBA" id="ARBA00022448"/>
    </source>
</evidence>
<dbReference type="GO" id="GO:0022857">
    <property type="term" value="F:transmembrane transporter activity"/>
    <property type="evidence" value="ECO:0007669"/>
    <property type="project" value="InterPro"/>
</dbReference>
<reference evidence="11 12" key="1">
    <citation type="submission" date="2019-03" db="EMBL/GenBank/DDBJ databases">
        <title>Genomic Encyclopedia of Type Strains, Phase IV (KMG-IV): sequencing the most valuable type-strain genomes for metagenomic binning, comparative biology and taxonomic classification.</title>
        <authorList>
            <person name="Goeker M."/>
        </authorList>
    </citation>
    <scope>NUCLEOTIDE SEQUENCE [LARGE SCALE GENOMIC DNA]</scope>
    <source>
        <strain evidence="11 12">DSM 102969</strain>
    </source>
</reference>
<keyword evidence="2" id="KW-0813">Transport</keyword>
<evidence type="ECO:0000313" key="12">
    <source>
        <dbReference type="Proteomes" id="UP000294547"/>
    </source>
</evidence>
<dbReference type="Pfam" id="PF02653">
    <property type="entry name" value="BPD_transp_2"/>
    <property type="match status" value="1"/>
</dbReference>
<keyword evidence="10" id="KW-0732">Signal</keyword>
<feature type="transmembrane region" description="Helical" evidence="9">
    <location>
        <begin position="394"/>
        <end position="418"/>
    </location>
</feature>
<feature type="transmembrane region" description="Helical" evidence="9">
    <location>
        <begin position="259"/>
        <end position="278"/>
    </location>
</feature>
<evidence type="ECO:0000256" key="1">
    <source>
        <dbReference type="ARBA" id="ARBA00004651"/>
    </source>
</evidence>
<dbReference type="GO" id="GO:0005886">
    <property type="term" value="C:plasma membrane"/>
    <property type="evidence" value="ECO:0007669"/>
    <property type="project" value="UniProtKB-SubCell"/>
</dbReference>
<dbReference type="OrthoDB" id="9811695at2"/>
<dbReference type="Proteomes" id="UP000294547">
    <property type="component" value="Unassembled WGS sequence"/>
</dbReference>
<feature type="chain" id="PRO_5020917730" evidence="10">
    <location>
        <begin position="27"/>
        <end position="471"/>
    </location>
</feature>
<evidence type="ECO:0000256" key="5">
    <source>
        <dbReference type="ARBA" id="ARBA00022970"/>
    </source>
</evidence>
<comment type="similarity">
    <text evidence="8">Belongs to the binding-protein-dependent transport system permease family. LivHM subfamily.</text>
</comment>
<sequence>MRRAPSAVGRALAGLAALLAVVAALAACSALDREQAELCRATVPAFEPDGRLVIDALSADPLLAHGIRVDYTVEDGGEPREGVVRCAFGGGRLAGDRMQLRGIEVNGEPVPPARLLFLSRFWLAVPDAVAAGERRLAGVTEEPLLGFDLPARPAYYVQQGVNALPTAAFYAFLAVAYALVYGLVNRINLAFGEIAVVGSYAAVAAVSTFGATVAAGGAVGAAVVVAVTLVAAFAHAALVGAVIGEAVFRPLARAGHRSFLIATIGLSIVLTEAMRLWAGSRDRWIQQVLNEPTVLIGGPFEVTMTAMQAVETAGAVVVLGVVLWAATRTAFGRAWRAIADDPPMARLLGVDTARVAGLTFALSAALAGLAGGMVALHYGHASYGAGTIVGLKALAAALLGGIGSLPGAAVGGVLIGFAEVFWSATLPVEWRDVVILAALVVFLVLRPEGLFGVGRPAADTADVRWAAREEE</sequence>
<keyword evidence="7 9" id="KW-0472">Membrane</keyword>
<evidence type="ECO:0000256" key="8">
    <source>
        <dbReference type="ARBA" id="ARBA00037998"/>
    </source>
</evidence>
<comment type="caution">
    <text evidence="11">The sequence shown here is derived from an EMBL/GenBank/DDBJ whole genome shotgun (WGS) entry which is preliminary data.</text>
</comment>
<dbReference type="AlphaFoldDB" id="A0A4V3CWH9"/>
<feature type="signal peptide" evidence="10">
    <location>
        <begin position="1"/>
        <end position="26"/>
    </location>
</feature>
<dbReference type="PANTHER" id="PTHR11795:SF445">
    <property type="entry name" value="AMINO ACID ABC TRANSPORTER PERMEASE PROTEIN"/>
    <property type="match status" value="1"/>
</dbReference>
<protein>
    <submittedName>
        <fullName evidence="11">Amino acid/amide ABC transporter membrane protein 1 (HAAT family)</fullName>
    </submittedName>
</protein>
<keyword evidence="3" id="KW-1003">Cell membrane</keyword>
<evidence type="ECO:0000313" key="11">
    <source>
        <dbReference type="EMBL" id="TDP86448.1"/>
    </source>
</evidence>
<feature type="transmembrane region" description="Helical" evidence="9">
    <location>
        <begin position="221"/>
        <end position="247"/>
    </location>
</feature>
<evidence type="ECO:0000256" key="4">
    <source>
        <dbReference type="ARBA" id="ARBA00022692"/>
    </source>
</evidence>
<feature type="transmembrane region" description="Helical" evidence="9">
    <location>
        <begin position="312"/>
        <end position="331"/>
    </location>
</feature>
<dbReference type="InterPro" id="IPR052157">
    <property type="entry name" value="BCAA_transport_permease"/>
</dbReference>
<dbReference type="EMBL" id="SNXY01000006">
    <property type="protein sequence ID" value="TDP86448.1"/>
    <property type="molecule type" value="Genomic_DNA"/>
</dbReference>
<evidence type="ECO:0000256" key="10">
    <source>
        <dbReference type="SAM" id="SignalP"/>
    </source>
</evidence>
<feature type="transmembrane region" description="Helical" evidence="9">
    <location>
        <begin position="352"/>
        <end position="374"/>
    </location>
</feature>
<evidence type="ECO:0000256" key="6">
    <source>
        <dbReference type="ARBA" id="ARBA00022989"/>
    </source>
</evidence>
<evidence type="ECO:0000256" key="9">
    <source>
        <dbReference type="SAM" id="Phobius"/>
    </source>
</evidence>
<dbReference type="GO" id="GO:0006865">
    <property type="term" value="P:amino acid transport"/>
    <property type="evidence" value="ECO:0007669"/>
    <property type="project" value="UniProtKB-KW"/>
</dbReference>
<dbReference type="RefSeq" id="WP_126537205.1">
    <property type="nucleotide sequence ID" value="NZ_BSPM01000008.1"/>
</dbReference>
<feature type="transmembrane region" description="Helical" evidence="9">
    <location>
        <begin position="167"/>
        <end position="184"/>
    </location>
</feature>
<dbReference type="PANTHER" id="PTHR11795">
    <property type="entry name" value="BRANCHED-CHAIN AMINO ACID TRANSPORT SYSTEM PERMEASE PROTEIN LIVH"/>
    <property type="match status" value="1"/>
</dbReference>
<keyword evidence="4 9" id="KW-0812">Transmembrane</keyword>
<feature type="transmembrane region" description="Helical" evidence="9">
    <location>
        <begin position="191"/>
        <end position="215"/>
    </location>
</feature>